<dbReference type="AlphaFoldDB" id="A0A0A8ZLK1"/>
<reference evidence="2" key="2">
    <citation type="journal article" date="2015" name="Data Brief">
        <title>Shoot transcriptome of the giant reed, Arundo donax.</title>
        <authorList>
            <person name="Barrero R.A."/>
            <person name="Guerrero F.D."/>
            <person name="Moolhuijzen P."/>
            <person name="Goolsby J.A."/>
            <person name="Tidwell J."/>
            <person name="Bellgard S.E."/>
            <person name="Bellgard M.I."/>
        </authorList>
    </citation>
    <scope>NUCLEOTIDE SEQUENCE</scope>
    <source>
        <tissue evidence="2">Shoot tissue taken approximately 20 cm above the soil surface</tissue>
    </source>
</reference>
<feature type="transmembrane region" description="Helical" evidence="1">
    <location>
        <begin position="12"/>
        <end position="30"/>
    </location>
</feature>
<keyword evidence="1" id="KW-0812">Transmembrane</keyword>
<reference evidence="2" key="1">
    <citation type="submission" date="2014-09" db="EMBL/GenBank/DDBJ databases">
        <authorList>
            <person name="Magalhaes I.L.F."/>
            <person name="Oliveira U."/>
            <person name="Santos F.R."/>
            <person name="Vidigal T.H.D.A."/>
            <person name="Brescovit A.D."/>
            <person name="Santos A.J."/>
        </authorList>
    </citation>
    <scope>NUCLEOTIDE SEQUENCE</scope>
    <source>
        <tissue evidence="2">Shoot tissue taken approximately 20 cm above the soil surface</tissue>
    </source>
</reference>
<dbReference type="EMBL" id="GBRH01259327">
    <property type="protein sequence ID" value="JAD38568.1"/>
    <property type="molecule type" value="Transcribed_RNA"/>
</dbReference>
<evidence type="ECO:0000256" key="1">
    <source>
        <dbReference type="SAM" id="Phobius"/>
    </source>
</evidence>
<accession>A0A0A8ZLK1</accession>
<name>A0A0A8ZLK1_ARUDO</name>
<proteinExistence type="predicted"/>
<keyword evidence="1" id="KW-1133">Transmembrane helix</keyword>
<keyword evidence="1" id="KW-0472">Membrane</keyword>
<organism evidence="2">
    <name type="scientific">Arundo donax</name>
    <name type="common">Giant reed</name>
    <name type="synonym">Donax arundinaceus</name>
    <dbReference type="NCBI Taxonomy" id="35708"/>
    <lineage>
        <taxon>Eukaryota</taxon>
        <taxon>Viridiplantae</taxon>
        <taxon>Streptophyta</taxon>
        <taxon>Embryophyta</taxon>
        <taxon>Tracheophyta</taxon>
        <taxon>Spermatophyta</taxon>
        <taxon>Magnoliopsida</taxon>
        <taxon>Liliopsida</taxon>
        <taxon>Poales</taxon>
        <taxon>Poaceae</taxon>
        <taxon>PACMAD clade</taxon>
        <taxon>Arundinoideae</taxon>
        <taxon>Arundineae</taxon>
        <taxon>Arundo</taxon>
    </lineage>
</organism>
<protein>
    <submittedName>
        <fullName evidence="2">Uncharacterized protein</fullName>
    </submittedName>
</protein>
<evidence type="ECO:0000313" key="2">
    <source>
        <dbReference type="EMBL" id="JAD38568.1"/>
    </source>
</evidence>
<sequence>MNMLEFTCGMLYFILWTMLASIFCGLVKIIMKKQFSCCYDCVKLIRIA</sequence>